<accession>A0A2A2H6L4</accession>
<name>A0A2A2H6L4_METBR</name>
<proteinExistence type="predicted"/>
<evidence type="ECO:0000313" key="2">
    <source>
        <dbReference type="Proteomes" id="UP000217784"/>
    </source>
</evidence>
<sequence length="160" mass="18415">MPTIDDYTSGKVLKNVKLTLYFLKLVKIPVLGQRIGKELLKKIIVSEPRFIDINTASILIHESKKCAVGERVCRAMNKDSKFTESVFLDELAEGMINVGKARYVKKEDAIQTLKKYPKNPLIAAKVSNKYMEICRSYPEDCVYYNMHRCKIKCLTKYNNL</sequence>
<evidence type="ECO:0000313" key="1">
    <source>
        <dbReference type="EMBL" id="PAV04910.1"/>
    </source>
</evidence>
<comment type="caution">
    <text evidence="1">The sequence shown here is derived from an EMBL/GenBank/DDBJ whole genome shotgun (WGS) entry which is preliminary data.</text>
</comment>
<reference evidence="1 2" key="1">
    <citation type="journal article" date="2017" name="BMC Genomics">
        <title>Genomic analysis of methanogenic archaea reveals a shift towards energy conservation.</title>
        <authorList>
            <person name="Gilmore S.P."/>
            <person name="Henske J.K."/>
            <person name="Sexton J.A."/>
            <person name="Solomon K.V."/>
            <person name="Seppala S."/>
            <person name="Yoo J.I."/>
            <person name="Huyett L.M."/>
            <person name="Pressman A."/>
            <person name="Cogan J.Z."/>
            <person name="Kivenson V."/>
            <person name="Peng X."/>
            <person name="Tan Y."/>
            <person name="Valentine D.L."/>
            <person name="O'Malley M.A."/>
        </authorList>
    </citation>
    <scope>NUCLEOTIDE SEQUENCE [LARGE SCALE GENOMIC DNA]</scope>
    <source>
        <strain evidence="1 2">M.o.H.</strain>
    </source>
</reference>
<organism evidence="1 2">
    <name type="scientific">Methanobacterium bryantii</name>
    <dbReference type="NCBI Taxonomy" id="2161"/>
    <lineage>
        <taxon>Archaea</taxon>
        <taxon>Methanobacteriati</taxon>
        <taxon>Methanobacteriota</taxon>
        <taxon>Methanomada group</taxon>
        <taxon>Methanobacteria</taxon>
        <taxon>Methanobacteriales</taxon>
        <taxon>Methanobacteriaceae</taxon>
        <taxon>Methanobacterium</taxon>
    </lineage>
</organism>
<dbReference type="AlphaFoldDB" id="A0A2A2H6L4"/>
<dbReference type="EMBL" id="LMVM01000012">
    <property type="protein sequence ID" value="PAV04910.1"/>
    <property type="molecule type" value="Genomic_DNA"/>
</dbReference>
<dbReference type="OrthoDB" id="375057at2157"/>
<gene>
    <name evidence="1" type="ORF">ASJ80_11420</name>
</gene>
<protein>
    <submittedName>
        <fullName evidence="1">Uncharacterized protein</fullName>
    </submittedName>
</protein>
<dbReference type="Proteomes" id="UP000217784">
    <property type="component" value="Unassembled WGS sequence"/>
</dbReference>
<dbReference type="RefSeq" id="WP_069584353.1">
    <property type="nucleotide sequence ID" value="NZ_LMVM01000012.1"/>
</dbReference>
<keyword evidence="2" id="KW-1185">Reference proteome</keyword>